<keyword evidence="2" id="KW-1185">Reference proteome</keyword>
<dbReference type="RefSeq" id="WP_064024944.1">
    <property type="nucleotide sequence ID" value="NZ_LUUK01000034.1"/>
</dbReference>
<gene>
    <name evidence="1" type="ORF">A1355_01455</name>
</gene>
<dbReference type="Proteomes" id="UP000077628">
    <property type="component" value="Unassembled WGS sequence"/>
</dbReference>
<reference evidence="2" key="1">
    <citation type="submission" date="2016-03" db="EMBL/GenBank/DDBJ databases">
        <authorList>
            <person name="Heylen K."/>
            <person name="De Vos P."/>
            <person name="Vekeman B."/>
        </authorList>
    </citation>
    <scope>NUCLEOTIDE SEQUENCE [LARGE SCALE GENOMIC DNA]</scope>
    <source>
        <strain evidence="2">R-45383</strain>
    </source>
</reference>
<dbReference type="EMBL" id="LUUK01000034">
    <property type="protein sequence ID" value="OAI25936.1"/>
    <property type="molecule type" value="Genomic_DNA"/>
</dbReference>
<name>A0A177P6L7_9GAMM</name>
<evidence type="ECO:0000313" key="2">
    <source>
        <dbReference type="Proteomes" id="UP000077628"/>
    </source>
</evidence>
<sequence>MSIQNVNNITPNAIQQRHLIQSPGANFFTDFKAAYARYQTAAPTGSSTDAAKQSASPTTLSDIMGLTFTEMAAVRGTSANDQTAYAAILNRAYSQGGMDNPVAFLQSLTPQEQGVVQRAHCLAEPFDTSTMSREGAYNLLLPEGYQVDFNHDGIQEVGAARTGTFPPLDAPEQVKQAWLAATQNMDDMTMMTYGFEMHNMLYGINVNDQTSKALAPTDQIDSYRDGVNKFLASLEYFKASIPTDQYARDKAFFSDMKRLLA</sequence>
<organism evidence="1 2">
    <name type="scientific">Methylomonas koyamae</name>
    <dbReference type="NCBI Taxonomy" id="702114"/>
    <lineage>
        <taxon>Bacteria</taxon>
        <taxon>Pseudomonadati</taxon>
        <taxon>Pseudomonadota</taxon>
        <taxon>Gammaproteobacteria</taxon>
        <taxon>Methylococcales</taxon>
        <taxon>Methylococcaceae</taxon>
        <taxon>Methylomonas</taxon>
    </lineage>
</organism>
<evidence type="ECO:0000313" key="1">
    <source>
        <dbReference type="EMBL" id="OAI25936.1"/>
    </source>
</evidence>
<accession>A0A177P6L7</accession>
<proteinExistence type="predicted"/>
<protein>
    <submittedName>
        <fullName evidence="1">Uncharacterized protein</fullName>
    </submittedName>
</protein>
<dbReference type="STRING" id="702114.A1355_01455"/>
<dbReference type="OrthoDB" id="6118848at2"/>
<comment type="caution">
    <text evidence="1">The sequence shown here is derived from an EMBL/GenBank/DDBJ whole genome shotgun (WGS) entry which is preliminary data.</text>
</comment>
<dbReference type="AlphaFoldDB" id="A0A177P6L7"/>